<evidence type="ECO:0000313" key="2">
    <source>
        <dbReference type="EMBL" id="CAE0478744.1"/>
    </source>
</evidence>
<dbReference type="SUPFAM" id="SSF51735">
    <property type="entry name" value="NAD(P)-binding Rossmann-fold domains"/>
    <property type="match status" value="1"/>
</dbReference>
<dbReference type="AlphaFoldDB" id="A0A7S3QIP4"/>
<dbReference type="PANTHER" id="PTHR43242">
    <property type="entry name" value="NAD(P)-BINDING ROSSMANN-FOLD SUPERFAMILY PROTEIN"/>
    <property type="match status" value="1"/>
</dbReference>
<dbReference type="InterPro" id="IPR001509">
    <property type="entry name" value="Epimerase_deHydtase"/>
</dbReference>
<dbReference type="InterPro" id="IPR036291">
    <property type="entry name" value="NAD(P)-bd_dom_sf"/>
</dbReference>
<organism evidence="2">
    <name type="scientific">Chaetoceros debilis</name>
    <dbReference type="NCBI Taxonomy" id="122233"/>
    <lineage>
        <taxon>Eukaryota</taxon>
        <taxon>Sar</taxon>
        <taxon>Stramenopiles</taxon>
        <taxon>Ochrophyta</taxon>
        <taxon>Bacillariophyta</taxon>
        <taxon>Coscinodiscophyceae</taxon>
        <taxon>Chaetocerotophycidae</taxon>
        <taxon>Chaetocerotales</taxon>
        <taxon>Chaetocerotaceae</taxon>
        <taxon>Chaetoceros</taxon>
    </lineage>
</organism>
<feature type="domain" description="NAD-dependent epimerase/dehydratase" evidence="1">
    <location>
        <begin position="7"/>
        <end position="244"/>
    </location>
</feature>
<reference evidence="2" key="1">
    <citation type="submission" date="2021-01" db="EMBL/GenBank/DDBJ databases">
        <authorList>
            <person name="Corre E."/>
            <person name="Pelletier E."/>
            <person name="Niang G."/>
            <person name="Scheremetjew M."/>
            <person name="Finn R."/>
            <person name="Kale V."/>
            <person name="Holt S."/>
            <person name="Cochrane G."/>
            <person name="Meng A."/>
            <person name="Brown T."/>
            <person name="Cohen L."/>
        </authorList>
    </citation>
    <scope>NUCLEOTIDE SEQUENCE</scope>
    <source>
        <strain evidence="2">MM31A-1</strain>
    </source>
</reference>
<accession>A0A7S3QIP4</accession>
<dbReference type="EMBL" id="HBIO01030799">
    <property type="protein sequence ID" value="CAE0478744.1"/>
    <property type="molecule type" value="Transcribed_RNA"/>
</dbReference>
<gene>
    <name evidence="2" type="ORF">CDEB00056_LOCUS23597</name>
</gene>
<name>A0A7S3QIP4_9STRA</name>
<dbReference type="PANTHER" id="PTHR43242:SF1">
    <property type="entry name" value="NAD(P)-BINDING ROSSMANN-FOLD SUPERFAMILY PROTEIN"/>
    <property type="match status" value="1"/>
</dbReference>
<evidence type="ECO:0000259" key="1">
    <source>
        <dbReference type="Pfam" id="PF01370"/>
    </source>
</evidence>
<proteinExistence type="predicted"/>
<sequence>MVQTIKVLVTGASGYLGQHFVQALIGGNGNYEIYGLYQSLHSFTEGISHGCSSEGESISLHKLDITNKLEVDEFMSTYGPFNICFHLAALSSPRLCHEAPEKAKEINVPTHLFEKLRETPLVALSTDQVYCGKQAPYENSARTGPVNAYAQSKVEMEDCLLKDGDRKRPVVCLRSSIILGPLSPFADSHSTFLHFCESRNGQTTTFFTDEIRSVIAVGDVLKILLYFVKEKVINSFEQGVYNMGGSQRVSRMDIAEAVAIFIGFPTDNFYPAEKGSIVQDEKIGFASPLDISMKSHELETLVGFRFGDLSQIVKAAFQ</sequence>
<protein>
    <recommendedName>
        <fullName evidence="1">NAD-dependent epimerase/dehydratase domain-containing protein</fullName>
    </recommendedName>
</protein>
<dbReference type="Pfam" id="PF01370">
    <property type="entry name" value="Epimerase"/>
    <property type="match status" value="1"/>
</dbReference>
<dbReference type="Gene3D" id="3.40.50.720">
    <property type="entry name" value="NAD(P)-binding Rossmann-like Domain"/>
    <property type="match status" value="1"/>
</dbReference>